<keyword evidence="4" id="KW-1185">Reference proteome</keyword>
<dbReference type="InterPro" id="IPR036028">
    <property type="entry name" value="SH3-like_dom_sf"/>
</dbReference>
<protein>
    <recommendedName>
        <fullName evidence="2">SH3 domain-containing protein</fullName>
    </recommendedName>
</protein>
<organism evidence="3 4">
    <name type="scientific">Lacimicrobium alkaliphilum</name>
    <dbReference type="NCBI Taxonomy" id="1526571"/>
    <lineage>
        <taxon>Bacteria</taxon>
        <taxon>Pseudomonadati</taxon>
        <taxon>Pseudomonadota</taxon>
        <taxon>Gammaproteobacteria</taxon>
        <taxon>Alteromonadales</taxon>
        <taxon>Alteromonadaceae</taxon>
        <taxon>Lacimicrobium</taxon>
    </lineage>
</organism>
<dbReference type="SUPFAM" id="SSF50044">
    <property type="entry name" value="SH3-domain"/>
    <property type="match status" value="2"/>
</dbReference>
<evidence type="ECO:0000259" key="2">
    <source>
        <dbReference type="Pfam" id="PF07653"/>
    </source>
</evidence>
<sequence length="116" mass="13082">MHMFEAVVVRKHKSNYPNPVSFVAGDALLVGERDSEYLGWVRVTDKRGDVGWAPLKYIELNGDGTGGVAIKFYSAKELDVEPGERLTVKYEHCQWCWVEHETKGAGWVPIECLENA</sequence>
<comment type="caution">
    <text evidence="3">The sequence shown here is derived from an EMBL/GenBank/DDBJ whole genome shotgun (WGS) entry which is preliminary data.</text>
</comment>
<dbReference type="InterPro" id="IPR014593">
    <property type="entry name" value="UCP034961_SH3_2"/>
</dbReference>
<name>A0ABQ1R998_9ALTE</name>
<proteinExistence type="predicted"/>
<reference evidence="4" key="1">
    <citation type="journal article" date="2019" name="Int. J. Syst. Evol. Microbiol.">
        <title>The Global Catalogue of Microorganisms (GCM) 10K type strain sequencing project: providing services to taxonomists for standard genome sequencing and annotation.</title>
        <authorList>
            <consortium name="The Broad Institute Genomics Platform"/>
            <consortium name="The Broad Institute Genome Sequencing Center for Infectious Disease"/>
            <person name="Wu L."/>
            <person name="Ma J."/>
        </authorList>
    </citation>
    <scope>NUCLEOTIDE SEQUENCE [LARGE SCALE GENOMIC DNA]</scope>
    <source>
        <strain evidence="4">CGMCC 1.12923</strain>
    </source>
</reference>
<evidence type="ECO:0000313" key="4">
    <source>
        <dbReference type="Proteomes" id="UP000614272"/>
    </source>
</evidence>
<dbReference type="InterPro" id="IPR001452">
    <property type="entry name" value="SH3_domain"/>
</dbReference>
<feature type="domain" description="SH3" evidence="2">
    <location>
        <begin position="7"/>
        <end position="59"/>
    </location>
</feature>
<gene>
    <name evidence="3" type="ORF">GCM10011357_17680</name>
</gene>
<dbReference type="Proteomes" id="UP000614272">
    <property type="component" value="Unassembled WGS sequence"/>
</dbReference>
<accession>A0ABQ1R998</accession>
<evidence type="ECO:0000313" key="3">
    <source>
        <dbReference type="EMBL" id="GGD62848.1"/>
    </source>
</evidence>
<dbReference type="Pfam" id="PF07653">
    <property type="entry name" value="SH3_2"/>
    <property type="match status" value="1"/>
</dbReference>
<dbReference type="Gene3D" id="2.30.30.40">
    <property type="entry name" value="SH3 Domains"/>
    <property type="match status" value="1"/>
</dbReference>
<dbReference type="EMBL" id="BMGJ01000005">
    <property type="protein sequence ID" value="GGD62848.1"/>
    <property type="molecule type" value="Genomic_DNA"/>
</dbReference>
<evidence type="ECO:0000256" key="1">
    <source>
        <dbReference type="ARBA" id="ARBA00022443"/>
    </source>
</evidence>
<dbReference type="PIRSF" id="PIRSF034961">
    <property type="entry name" value="UCP034961_SH3_2"/>
    <property type="match status" value="1"/>
</dbReference>
<keyword evidence="1" id="KW-0728">SH3 domain</keyword>